<evidence type="ECO:0000313" key="9">
    <source>
        <dbReference type="Proteomes" id="UP000280842"/>
    </source>
</evidence>
<dbReference type="PANTHER" id="PTHR42958">
    <property type="entry name" value="HYDROGENASE-2 LARGE CHAIN"/>
    <property type="match status" value="1"/>
</dbReference>
<evidence type="ECO:0000256" key="5">
    <source>
        <dbReference type="ARBA" id="ARBA00022723"/>
    </source>
</evidence>
<dbReference type="GO" id="GO:0008901">
    <property type="term" value="F:ferredoxin hydrogenase activity"/>
    <property type="evidence" value="ECO:0007669"/>
    <property type="project" value="InterPro"/>
</dbReference>
<keyword evidence="9" id="KW-1185">Reference proteome</keyword>
<comment type="caution">
    <text evidence="8">The sequence shown here is derived from an EMBL/GenBank/DDBJ whole genome shotgun (WGS) entry which is preliminary data.</text>
</comment>
<reference evidence="8 9" key="1">
    <citation type="submission" date="2018-10" db="EMBL/GenBank/DDBJ databases">
        <title>Genomic Encyclopedia of Archaeal and Bacterial Type Strains, Phase II (KMG-II): from individual species to whole genera.</title>
        <authorList>
            <person name="Goeker M."/>
        </authorList>
    </citation>
    <scope>NUCLEOTIDE SEQUENCE [LARGE SCALE GENOMIC DNA]</scope>
    <source>
        <strain evidence="8 9">VM1</strain>
    </source>
</reference>
<feature type="binding site" evidence="7">
    <location>
        <position position="60"/>
    </location>
    <ligand>
        <name>Ni(2+)</name>
        <dbReference type="ChEBI" id="CHEBI:49786"/>
    </ligand>
</feature>
<evidence type="ECO:0000256" key="7">
    <source>
        <dbReference type="PIRSR" id="PIRSR601501-1"/>
    </source>
</evidence>
<dbReference type="Proteomes" id="UP000280842">
    <property type="component" value="Unassembled WGS sequence"/>
</dbReference>
<evidence type="ECO:0000256" key="1">
    <source>
        <dbReference type="ARBA" id="ARBA00001967"/>
    </source>
</evidence>
<dbReference type="SUPFAM" id="SSF56762">
    <property type="entry name" value="HydB/Nqo4-like"/>
    <property type="match status" value="1"/>
</dbReference>
<protein>
    <submittedName>
        <fullName evidence="8">Ni,Fe-hydrogenase I large subunit</fullName>
    </submittedName>
</protein>
<keyword evidence="7" id="KW-0460">Magnesium</keyword>
<feature type="binding site" evidence="7">
    <location>
        <position position="41"/>
    </location>
    <ligand>
        <name>Mg(2+)</name>
        <dbReference type="ChEBI" id="CHEBI:18420"/>
    </ligand>
</feature>
<evidence type="ECO:0000256" key="4">
    <source>
        <dbReference type="ARBA" id="ARBA00022596"/>
    </source>
</evidence>
<evidence type="ECO:0000256" key="2">
    <source>
        <dbReference type="ARBA" id="ARBA00004196"/>
    </source>
</evidence>
<evidence type="ECO:0000256" key="6">
    <source>
        <dbReference type="ARBA" id="ARBA00023002"/>
    </source>
</evidence>
<feature type="binding site" evidence="7">
    <location>
        <position position="408"/>
    </location>
    <ligand>
        <name>Mg(2+)</name>
        <dbReference type="ChEBI" id="CHEBI:18420"/>
    </ligand>
</feature>
<dbReference type="PROSITE" id="PS00507">
    <property type="entry name" value="NI_HGENASE_L_1"/>
    <property type="match status" value="1"/>
</dbReference>
<dbReference type="AlphaFoldDB" id="A0A3M0BNJ4"/>
<comment type="subcellular location">
    <subcellularLocation>
        <location evidence="2">Cell envelope</location>
    </subcellularLocation>
</comment>
<dbReference type="GO" id="GO:0030313">
    <property type="term" value="C:cell envelope"/>
    <property type="evidence" value="ECO:0007669"/>
    <property type="project" value="UniProtKB-SubCell"/>
</dbReference>
<dbReference type="OrthoDB" id="9761717at2"/>
<feature type="binding site" evidence="7">
    <location>
        <position position="456"/>
    </location>
    <ligand>
        <name>Mg(2+)</name>
        <dbReference type="ChEBI" id="CHEBI:18420"/>
    </ligand>
</feature>
<keyword evidence="6" id="KW-0560">Oxidoreductase</keyword>
<dbReference type="Pfam" id="PF00374">
    <property type="entry name" value="NiFeSe_Hases"/>
    <property type="match status" value="2"/>
</dbReference>
<dbReference type="InterPro" id="IPR029014">
    <property type="entry name" value="NiFe-Hase_large"/>
</dbReference>
<dbReference type="Gene3D" id="1.10.645.10">
    <property type="entry name" value="Cytochrome-c3 Hydrogenase, chain B"/>
    <property type="match status" value="1"/>
</dbReference>
<gene>
    <name evidence="8" type="ORF">CLV39_0489</name>
</gene>
<comment type="cofactor">
    <cofactor evidence="7">
        <name>Fe cation</name>
        <dbReference type="ChEBI" id="CHEBI:24875"/>
    </cofactor>
</comment>
<keyword evidence="5 7" id="KW-0479">Metal-binding</keyword>
<organism evidence="8 9">
    <name type="scientific">Hydrogenothermus marinus</name>
    <dbReference type="NCBI Taxonomy" id="133270"/>
    <lineage>
        <taxon>Bacteria</taxon>
        <taxon>Pseudomonadati</taxon>
        <taxon>Aquificota</taxon>
        <taxon>Aquificia</taxon>
        <taxon>Aquificales</taxon>
        <taxon>Hydrogenothermaceae</taxon>
        <taxon>Hydrogenothermus</taxon>
    </lineage>
</organism>
<keyword evidence="4 7" id="KW-0533">Nickel</keyword>
<dbReference type="RefSeq" id="WP_121922620.1">
    <property type="nucleotide sequence ID" value="NZ_REFO01000010.1"/>
</dbReference>
<dbReference type="InterPro" id="IPR018194">
    <property type="entry name" value="Ni-dep_hyd_lsu_Ni_BS"/>
</dbReference>
<feature type="binding site" evidence="7">
    <location>
        <position position="63"/>
    </location>
    <ligand>
        <name>Fe cation</name>
        <dbReference type="ChEBI" id="CHEBI:24875"/>
    </ligand>
</feature>
<comment type="similarity">
    <text evidence="3">Belongs to the [NiFe]/[NiFeSe] hydrogenase large subunit family.</text>
</comment>
<dbReference type="PANTHER" id="PTHR42958:SF4">
    <property type="entry name" value="HYDROGENASE EXPRESSION_FORMATION PROTEIN HUPK"/>
    <property type="match status" value="1"/>
</dbReference>
<dbReference type="EMBL" id="REFO01000010">
    <property type="protein sequence ID" value="RMA97859.1"/>
    <property type="molecule type" value="Genomic_DNA"/>
</dbReference>
<name>A0A3M0BNJ4_9AQUI</name>
<keyword evidence="7" id="KW-0408">Iron</keyword>
<dbReference type="GO" id="GO:0016151">
    <property type="term" value="F:nickel cation binding"/>
    <property type="evidence" value="ECO:0007669"/>
    <property type="project" value="InterPro"/>
</dbReference>
<evidence type="ECO:0000313" key="8">
    <source>
        <dbReference type="EMBL" id="RMA97859.1"/>
    </source>
</evidence>
<evidence type="ECO:0000256" key="3">
    <source>
        <dbReference type="ARBA" id="ARBA00009292"/>
    </source>
</evidence>
<feature type="binding site" evidence="7">
    <location>
        <position position="453"/>
    </location>
    <ligand>
        <name>Fe cation</name>
        <dbReference type="ChEBI" id="CHEBI:24875"/>
    </ligand>
</feature>
<accession>A0A3M0BNJ4</accession>
<proteinExistence type="inferred from homology"/>
<dbReference type="InterPro" id="IPR050867">
    <property type="entry name" value="NiFe/NiFeSe_hydrgnase_LSU"/>
</dbReference>
<sequence length="456" mass="52594">MVKIQKTILSRVEGEIELKLIWEKGIIKDAFIIAPNFRGFEFILEGKPILDSLIITPRVCGICGHAHLMATVNALENLYKNAGYNIEISKKANLIRLITLSAEIVQNHLRWFYLFVFPDLLKLETYTEDLSEYIPIKGKQWQKAIDFSSKIVKVIAIFGGQWPHTSYSIPGGVVCDPTTFDITESISIVDSMIKYYEENIIGMKYENYLSIEDYKEFIEKSDKDLSKFLKLCFKHNLHKIGKAYNRFLTVSNIYPIFSQGATKRKKYNFNIKKLEEIDTYSFLTKKGIDFNGKKYSWAKAVRYEGFPYETGPLARRINNKDKLFLNLLADLKDTYIPRIWARIDEIIKLLLAMKKWLQEIDIKEPSYIKPKKNIKELEGIAYGLCEAARGSLIHKLEVKEGKIKKYDIITPSTWNLGPRCEKYLSPAEKAIIGLDNSLIAEMVLRSFDVCSVCTTH</sequence>
<comment type="cofactor">
    <cofactor evidence="1 7">
        <name>Ni(2+)</name>
        <dbReference type="ChEBI" id="CHEBI:49786"/>
    </cofactor>
</comment>
<feature type="binding site" evidence="7">
    <location>
        <position position="450"/>
    </location>
    <ligand>
        <name>Ni(2+)</name>
        <dbReference type="ChEBI" id="CHEBI:49786"/>
    </ligand>
</feature>
<dbReference type="InterPro" id="IPR001501">
    <property type="entry name" value="Ni-dep_hyd_lsu"/>
</dbReference>
<feature type="binding site" evidence="7">
    <location>
        <position position="63"/>
    </location>
    <ligand>
        <name>Ni(2+)</name>
        <dbReference type="ChEBI" id="CHEBI:49786"/>
    </ligand>
</feature>